<dbReference type="EMBL" id="JXCE01001280">
    <property type="protein sequence ID" value="KPA35296.1"/>
    <property type="molecule type" value="Genomic_DNA"/>
</dbReference>
<feature type="coiled-coil region" evidence="1">
    <location>
        <begin position="95"/>
        <end position="177"/>
    </location>
</feature>
<protein>
    <submittedName>
        <fullName evidence="2">Uncharacterized protein</fullName>
    </submittedName>
</protein>
<evidence type="ECO:0000313" key="3">
    <source>
        <dbReference type="Proteomes" id="UP000037904"/>
    </source>
</evidence>
<name>A0A0M9ELU3_FUSLA</name>
<dbReference type="SUPFAM" id="SSF101898">
    <property type="entry name" value="NHL repeat"/>
    <property type="match status" value="1"/>
</dbReference>
<keyword evidence="3" id="KW-1185">Reference proteome</keyword>
<gene>
    <name evidence="2" type="ORF">FLAG1_12019</name>
</gene>
<dbReference type="AlphaFoldDB" id="A0A0M9ELU3"/>
<dbReference type="InterPro" id="IPR015943">
    <property type="entry name" value="WD40/YVTN_repeat-like_dom_sf"/>
</dbReference>
<dbReference type="Pfam" id="PF00400">
    <property type="entry name" value="WD40"/>
    <property type="match status" value="1"/>
</dbReference>
<dbReference type="Proteomes" id="UP000037904">
    <property type="component" value="Unassembled WGS sequence"/>
</dbReference>
<evidence type="ECO:0000313" key="2">
    <source>
        <dbReference type="EMBL" id="KPA35296.1"/>
    </source>
</evidence>
<comment type="caution">
    <text evidence="2">The sequence shown here is derived from an EMBL/GenBank/DDBJ whole genome shotgun (WGS) entry which is preliminary data.</text>
</comment>
<dbReference type="OrthoDB" id="8954335at2759"/>
<dbReference type="Gene3D" id="2.130.10.10">
    <property type="entry name" value="YVTN repeat-like/Quinoprotein amine dehydrogenase"/>
    <property type="match status" value="1"/>
</dbReference>
<reference evidence="2 3" key="1">
    <citation type="submission" date="2015-04" db="EMBL/GenBank/DDBJ databases">
        <title>The draft genome sequence of Fusarium langsethiae, a T-2/HT-2 mycotoxin producer.</title>
        <authorList>
            <person name="Lysoe E."/>
            <person name="Divon H.H."/>
            <person name="Terzi V."/>
            <person name="Orru L."/>
            <person name="Lamontanara A."/>
            <person name="Kolseth A.-K."/>
            <person name="Frandsen R.J."/>
            <person name="Nielsen K."/>
            <person name="Thrane U."/>
        </authorList>
    </citation>
    <scope>NUCLEOTIDE SEQUENCE [LARGE SCALE GENOMIC DNA]</scope>
    <source>
        <strain evidence="2 3">Fl201059</strain>
    </source>
</reference>
<dbReference type="InterPro" id="IPR001680">
    <property type="entry name" value="WD40_rpt"/>
</dbReference>
<keyword evidence="1" id="KW-0175">Coiled coil</keyword>
<proteinExistence type="predicted"/>
<sequence>MWELVEVDVGERREKELENTEEFWGFMKRHGSQTRRHLNSEESARDILSMFVPETSNFQAETVTLAIQKELADDHKTLDKTGAGQLLDGTWAEEKQSLLREVEEVRDAVRIANEERDHTMAHLLQEQQQEMNMKVEKMREEQEKLRVTMEQLHEERLAKYQKMLDEQQELSRTLSEDLKHKAKLQDNQRDEHVALATSRMDKFQEQQAAVTDLQGQLDGMSLSSNNIETNPNTCADLPKYTFDIKDLTKVVTCLLFNSDGSTLFVGTEKQRIRVYDRRRSYEEWCWVHVDTLVWSIPFPKMPFSRPSLDHVRCLARSNDDLYLVAACRNKLFRFKRKPHGRYEIDDFHQGFRHWSDGLHSLAVFSDDKKEYLVCGGLGNRYVFIYDPNFGPPGNEMRLTGIFDMSELIKDGLTRYECFEISRDGEFAMGLENGKVITGKFKGGDIMSPGLEWCMETPDSVGSLAWCHDGRLLIGTRKGFFISSPDGTTTPINGRGIYADADCWIVPIYDTGGWIGTLSCREPSRYIIREGQITLLPKLEPFAFNVDEDILSSQKVSYFQTAQMNYAGIGLASLPFG</sequence>
<accession>A0A0M9ELU3</accession>
<organism evidence="2 3">
    <name type="scientific">Fusarium langsethiae</name>
    <dbReference type="NCBI Taxonomy" id="179993"/>
    <lineage>
        <taxon>Eukaryota</taxon>
        <taxon>Fungi</taxon>
        <taxon>Dikarya</taxon>
        <taxon>Ascomycota</taxon>
        <taxon>Pezizomycotina</taxon>
        <taxon>Sordariomycetes</taxon>
        <taxon>Hypocreomycetidae</taxon>
        <taxon>Hypocreales</taxon>
        <taxon>Nectriaceae</taxon>
        <taxon>Fusarium</taxon>
    </lineage>
</organism>
<evidence type="ECO:0000256" key="1">
    <source>
        <dbReference type="SAM" id="Coils"/>
    </source>
</evidence>